<proteinExistence type="inferred from homology"/>
<dbReference type="InterPro" id="IPR001110">
    <property type="entry name" value="UPF0012_CS"/>
</dbReference>
<comment type="similarity">
    <text evidence="1">Belongs to the carbon-nitrogen hydrolase superfamily. NIT1/NIT2 family.</text>
</comment>
<evidence type="ECO:0000256" key="1">
    <source>
        <dbReference type="ARBA" id="ARBA00010613"/>
    </source>
</evidence>
<keyword evidence="3" id="KW-0378">Hydrolase</keyword>
<protein>
    <submittedName>
        <fullName evidence="3">Hydrolase</fullName>
    </submittedName>
</protein>
<dbReference type="CDD" id="cd07581">
    <property type="entry name" value="nitrilase_3"/>
    <property type="match status" value="1"/>
</dbReference>
<reference evidence="4" key="1">
    <citation type="journal article" date="2019" name="Int. J. Syst. Evol. Microbiol.">
        <title>The Global Catalogue of Microorganisms (GCM) 10K type strain sequencing project: providing services to taxonomists for standard genome sequencing and annotation.</title>
        <authorList>
            <consortium name="The Broad Institute Genomics Platform"/>
            <consortium name="The Broad Institute Genome Sequencing Center for Infectious Disease"/>
            <person name="Wu L."/>
            <person name="Ma J."/>
        </authorList>
    </citation>
    <scope>NUCLEOTIDE SEQUENCE [LARGE SCALE GENOMIC DNA]</scope>
    <source>
        <strain evidence="4">CGMCC 4.7371</strain>
    </source>
</reference>
<dbReference type="SUPFAM" id="SSF56317">
    <property type="entry name" value="Carbon-nitrogen hydrolase"/>
    <property type="match status" value="1"/>
</dbReference>
<name>A0ABQ2N9F8_9ACTN</name>
<dbReference type="Pfam" id="PF00795">
    <property type="entry name" value="CN_hydrolase"/>
    <property type="match status" value="1"/>
</dbReference>
<feature type="domain" description="CN hydrolase" evidence="2">
    <location>
        <begin position="7"/>
        <end position="252"/>
    </location>
</feature>
<comment type="caution">
    <text evidence="3">The sequence shown here is derived from an EMBL/GenBank/DDBJ whole genome shotgun (WGS) entry which is preliminary data.</text>
</comment>
<gene>
    <name evidence="3" type="ORF">GCM10011584_14520</name>
</gene>
<dbReference type="PANTHER" id="PTHR23088:SF27">
    <property type="entry name" value="DEAMINATED GLUTATHIONE AMIDASE"/>
    <property type="match status" value="1"/>
</dbReference>
<organism evidence="3 4">
    <name type="scientific">Nocardioides phosphati</name>
    <dbReference type="NCBI Taxonomy" id="1867775"/>
    <lineage>
        <taxon>Bacteria</taxon>
        <taxon>Bacillati</taxon>
        <taxon>Actinomycetota</taxon>
        <taxon>Actinomycetes</taxon>
        <taxon>Propionibacteriales</taxon>
        <taxon>Nocardioidaceae</taxon>
        <taxon>Nocardioides</taxon>
    </lineage>
</organism>
<dbReference type="InterPro" id="IPR003010">
    <property type="entry name" value="C-N_Hydrolase"/>
</dbReference>
<dbReference type="PROSITE" id="PS01227">
    <property type="entry name" value="UPF0012"/>
    <property type="match status" value="1"/>
</dbReference>
<dbReference type="InterPro" id="IPR036526">
    <property type="entry name" value="C-N_Hydrolase_sf"/>
</dbReference>
<dbReference type="Gene3D" id="3.60.110.10">
    <property type="entry name" value="Carbon-nitrogen hydrolase"/>
    <property type="match status" value="1"/>
</dbReference>
<evidence type="ECO:0000259" key="2">
    <source>
        <dbReference type="PROSITE" id="PS50263"/>
    </source>
</evidence>
<dbReference type="PANTHER" id="PTHR23088">
    <property type="entry name" value="NITRILASE-RELATED"/>
    <property type="match status" value="1"/>
</dbReference>
<dbReference type="GO" id="GO:0016787">
    <property type="term" value="F:hydrolase activity"/>
    <property type="evidence" value="ECO:0007669"/>
    <property type="project" value="UniProtKB-KW"/>
</dbReference>
<accession>A0ABQ2N9F8</accession>
<keyword evidence="4" id="KW-1185">Reference proteome</keyword>
<dbReference type="EMBL" id="BMNI01000003">
    <property type="protein sequence ID" value="GGO88174.1"/>
    <property type="molecule type" value="Genomic_DNA"/>
</dbReference>
<dbReference type="PROSITE" id="PS50263">
    <property type="entry name" value="CN_HYDROLASE"/>
    <property type="match status" value="1"/>
</dbReference>
<dbReference type="Proteomes" id="UP000655410">
    <property type="component" value="Unassembled WGS sequence"/>
</dbReference>
<evidence type="ECO:0000313" key="3">
    <source>
        <dbReference type="EMBL" id="GGO88174.1"/>
    </source>
</evidence>
<sequence>MAAVWQAGGMVDRLTVTGLQWRASLDPAENLAALASCQARADLVVLPEAFARDFGPVTEPLGPHAEDQGGRFDAAVSDLAARARGTVVAGMFETSGDPGRPFNTLLVRGAATAAYRKIHLYDSFGYKESERLTPGPWEPLVVDVQGWKVGLMTCYDLRFPELGRALADRGAEVIVVPAAWLRGRTPEEHSRKLNAWERLASARAIENVAYVVAVGQPGPDGYTGHSMVLDPYGEPVVEAGGRAAEISATLDRAVLDEARATNPSLDNRVKRDR</sequence>
<evidence type="ECO:0000313" key="4">
    <source>
        <dbReference type="Proteomes" id="UP000655410"/>
    </source>
</evidence>